<dbReference type="EMBL" id="UINC01093768">
    <property type="protein sequence ID" value="SVC48448.1"/>
    <property type="molecule type" value="Genomic_DNA"/>
</dbReference>
<organism evidence="1">
    <name type="scientific">marine metagenome</name>
    <dbReference type="NCBI Taxonomy" id="408172"/>
    <lineage>
        <taxon>unclassified sequences</taxon>
        <taxon>metagenomes</taxon>
        <taxon>ecological metagenomes</taxon>
    </lineage>
</organism>
<protein>
    <submittedName>
        <fullName evidence="1">Uncharacterized protein</fullName>
    </submittedName>
</protein>
<name>A0A382MIZ0_9ZZZZ</name>
<evidence type="ECO:0000313" key="1">
    <source>
        <dbReference type="EMBL" id="SVC48448.1"/>
    </source>
</evidence>
<gene>
    <name evidence="1" type="ORF">METZ01_LOCUS301302</name>
</gene>
<reference evidence="1" key="1">
    <citation type="submission" date="2018-05" db="EMBL/GenBank/DDBJ databases">
        <authorList>
            <person name="Lanie J.A."/>
            <person name="Ng W.-L."/>
            <person name="Kazmierczak K.M."/>
            <person name="Andrzejewski T.M."/>
            <person name="Davidsen T.M."/>
            <person name="Wayne K.J."/>
            <person name="Tettelin H."/>
            <person name="Glass J.I."/>
            <person name="Rusch D."/>
            <person name="Podicherti R."/>
            <person name="Tsui H.-C.T."/>
            <person name="Winkler M.E."/>
        </authorList>
    </citation>
    <scope>NUCLEOTIDE SEQUENCE</scope>
</reference>
<sequence>MSVISRDDFIESIADGLQYISFYHPRDFVQAMT</sequence>
<feature type="non-terminal residue" evidence="1">
    <location>
        <position position="33"/>
    </location>
</feature>
<proteinExistence type="predicted"/>
<accession>A0A382MIZ0</accession>
<dbReference type="AlphaFoldDB" id="A0A382MIZ0"/>